<gene>
    <name evidence="1" type="ORF">ACOLOM_LOCUS8370</name>
</gene>
<accession>A0ACA9NLI0</accession>
<protein>
    <submittedName>
        <fullName evidence="1">2942_t:CDS:1</fullName>
    </submittedName>
</protein>
<dbReference type="Proteomes" id="UP000789525">
    <property type="component" value="Unassembled WGS sequence"/>
</dbReference>
<sequence>MQYPGTLDNMDISLVSESLTDTFPSQYSFPCWEQEILQNINSIFDQEVKLISALREVEDLGTPVRQAEDIERIAEGSGLGKLLQKEIEACDTKDLNSDASSTWFPYDE</sequence>
<comment type="caution">
    <text evidence="1">The sequence shown here is derived from an EMBL/GenBank/DDBJ whole genome shotgun (WGS) entry which is preliminary data.</text>
</comment>
<keyword evidence="2" id="KW-1185">Reference proteome</keyword>
<reference evidence="1" key="1">
    <citation type="submission" date="2021-06" db="EMBL/GenBank/DDBJ databases">
        <authorList>
            <person name="Kallberg Y."/>
            <person name="Tangrot J."/>
            <person name="Rosling A."/>
        </authorList>
    </citation>
    <scope>NUCLEOTIDE SEQUENCE</scope>
    <source>
        <strain evidence="1">CL356</strain>
    </source>
</reference>
<organism evidence="1 2">
    <name type="scientific">Acaulospora colombiana</name>
    <dbReference type="NCBI Taxonomy" id="27376"/>
    <lineage>
        <taxon>Eukaryota</taxon>
        <taxon>Fungi</taxon>
        <taxon>Fungi incertae sedis</taxon>
        <taxon>Mucoromycota</taxon>
        <taxon>Glomeromycotina</taxon>
        <taxon>Glomeromycetes</taxon>
        <taxon>Diversisporales</taxon>
        <taxon>Acaulosporaceae</taxon>
        <taxon>Acaulospora</taxon>
    </lineage>
</organism>
<evidence type="ECO:0000313" key="2">
    <source>
        <dbReference type="Proteomes" id="UP000789525"/>
    </source>
</evidence>
<proteinExistence type="predicted"/>
<name>A0ACA9NLI0_9GLOM</name>
<evidence type="ECO:0000313" key="1">
    <source>
        <dbReference type="EMBL" id="CAG8654991.1"/>
    </source>
</evidence>
<dbReference type="EMBL" id="CAJVPT010021424">
    <property type="protein sequence ID" value="CAG8654991.1"/>
    <property type="molecule type" value="Genomic_DNA"/>
</dbReference>